<reference evidence="1 2" key="1">
    <citation type="submission" date="2022-01" db="EMBL/GenBank/DDBJ databases">
        <title>A chromosomal length assembly of Cordylochernes scorpioides.</title>
        <authorList>
            <person name="Zeh D."/>
            <person name="Zeh J."/>
        </authorList>
    </citation>
    <scope>NUCLEOTIDE SEQUENCE [LARGE SCALE GENOMIC DNA]</scope>
    <source>
        <strain evidence="1">IN4F17</strain>
        <tissue evidence="1">Whole Body</tissue>
    </source>
</reference>
<evidence type="ECO:0000313" key="1">
    <source>
        <dbReference type="EMBL" id="UYV72383.1"/>
    </source>
</evidence>
<sequence length="86" mass="9733">MLFNAVHSVIYRLQAVIENEGCHIEQGLPYCNTVLYLNLREHLLAELSPEDKIILVKFLNTVIEHARDKDSITRNGLSELKAAISS</sequence>
<dbReference type="EMBL" id="CP092871">
    <property type="protein sequence ID" value="UYV72383.1"/>
    <property type="molecule type" value="Genomic_DNA"/>
</dbReference>
<dbReference type="Proteomes" id="UP001235939">
    <property type="component" value="Chromosome 09"/>
</dbReference>
<gene>
    <name evidence="1" type="ORF">LAZ67_9002886</name>
</gene>
<keyword evidence="2" id="KW-1185">Reference proteome</keyword>
<protein>
    <submittedName>
        <fullName evidence="1">Uncharacterized protein</fullName>
    </submittedName>
</protein>
<proteinExistence type="predicted"/>
<evidence type="ECO:0000313" key="2">
    <source>
        <dbReference type="Proteomes" id="UP001235939"/>
    </source>
</evidence>
<organism evidence="1 2">
    <name type="scientific">Cordylochernes scorpioides</name>
    <dbReference type="NCBI Taxonomy" id="51811"/>
    <lineage>
        <taxon>Eukaryota</taxon>
        <taxon>Metazoa</taxon>
        <taxon>Ecdysozoa</taxon>
        <taxon>Arthropoda</taxon>
        <taxon>Chelicerata</taxon>
        <taxon>Arachnida</taxon>
        <taxon>Pseudoscorpiones</taxon>
        <taxon>Cheliferoidea</taxon>
        <taxon>Chernetidae</taxon>
        <taxon>Cordylochernes</taxon>
    </lineage>
</organism>
<accession>A0ABY6KUN0</accession>
<name>A0ABY6KUN0_9ARAC</name>